<keyword evidence="1" id="KW-0175">Coiled coil</keyword>
<dbReference type="AlphaFoldDB" id="R0ENH4"/>
<evidence type="ECO:0000256" key="2">
    <source>
        <dbReference type="SAM" id="Phobius"/>
    </source>
</evidence>
<organism evidence="3 4">
    <name type="scientific">Caulobacter vibrioides OR37</name>
    <dbReference type="NCBI Taxonomy" id="1292034"/>
    <lineage>
        <taxon>Bacteria</taxon>
        <taxon>Pseudomonadati</taxon>
        <taxon>Pseudomonadota</taxon>
        <taxon>Alphaproteobacteria</taxon>
        <taxon>Caulobacterales</taxon>
        <taxon>Caulobacteraceae</taxon>
        <taxon>Caulobacter</taxon>
    </lineage>
</organism>
<keyword evidence="2" id="KW-0472">Membrane</keyword>
<feature type="transmembrane region" description="Helical" evidence="2">
    <location>
        <begin position="20"/>
        <end position="39"/>
    </location>
</feature>
<dbReference type="PATRIC" id="fig|1292034.3.peg.1534"/>
<evidence type="ECO:0000256" key="1">
    <source>
        <dbReference type="SAM" id="Coils"/>
    </source>
</evidence>
<evidence type="ECO:0000313" key="4">
    <source>
        <dbReference type="Proteomes" id="UP000013063"/>
    </source>
</evidence>
<dbReference type="RefSeq" id="WP_004617778.1">
    <property type="nucleotide sequence ID" value="NZ_APMP01000006.1"/>
</dbReference>
<keyword evidence="2" id="KW-1133">Transmembrane helix</keyword>
<feature type="coiled-coil region" evidence="1">
    <location>
        <begin position="36"/>
        <end position="77"/>
    </location>
</feature>
<evidence type="ECO:0000313" key="3">
    <source>
        <dbReference type="EMBL" id="ENZ82612.1"/>
    </source>
</evidence>
<comment type="caution">
    <text evidence="3">The sequence shown here is derived from an EMBL/GenBank/DDBJ whole genome shotgun (WGS) entry which is preliminary data.</text>
</comment>
<dbReference type="EMBL" id="APMP01000006">
    <property type="protein sequence ID" value="ENZ82612.1"/>
    <property type="molecule type" value="Genomic_DNA"/>
</dbReference>
<keyword evidence="2" id="KW-0812">Transmembrane</keyword>
<dbReference type="Proteomes" id="UP000013063">
    <property type="component" value="Unassembled WGS sequence"/>
</dbReference>
<name>R0ENH4_CAUVI</name>
<reference evidence="3 4" key="1">
    <citation type="journal article" date="2013" name="Genome Announc.">
        <title>Draft Genome Sequence for Caulobacter sp. Strain OR37, a Bacterium Tolerant to Heavy Metals.</title>
        <authorList>
            <person name="Utturkar S.M."/>
            <person name="Bollmann A."/>
            <person name="Brzoska R.M."/>
            <person name="Klingeman D.M."/>
            <person name="Epstein S.E."/>
            <person name="Palumbo A.V."/>
            <person name="Brown S.D."/>
        </authorList>
    </citation>
    <scope>NUCLEOTIDE SEQUENCE [LARGE SCALE GENOMIC DNA]</scope>
    <source>
        <strain evidence="3 4">OR37</strain>
    </source>
</reference>
<sequence length="120" mass="13195" precursor="true">MKIVVQSLLDSGGVAVLAEILAIALLPVIAFLVGRLFAVEAQLARARERVVDALAEIDQVRNELRLARDRLDQTRQVAIRALAEERDVLFVASRSAIQPFGEGRCDLVGRKLTEALHRLA</sequence>
<gene>
    <name evidence="3" type="ORF">OR37_01549</name>
</gene>
<protein>
    <submittedName>
        <fullName evidence="3">Uncharacterized protein</fullName>
    </submittedName>
</protein>
<proteinExistence type="predicted"/>
<keyword evidence="4" id="KW-1185">Reference proteome</keyword>
<accession>R0ENH4</accession>